<keyword evidence="3" id="KW-0732">Signal</keyword>
<dbReference type="PANTHER" id="PTHR47520:SF11">
    <property type="entry name" value="CX DOMAIN-CONTAINING PROTEIN"/>
    <property type="match status" value="1"/>
</dbReference>
<reference evidence="6" key="1">
    <citation type="submission" date="2022-11" db="UniProtKB">
        <authorList>
            <consortium name="WormBaseParasite"/>
        </authorList>
    </citation>
    <scope>IDENTIFICATION</scope>
</reference>
<dbReference type="Pfam" id="PF01705">
    <property type="entry name" value="CX"/>
    <property type="match status" value="1"/>
</dbReference>
<dbReference type="AlphaFoldDB" id="A0A914HHG4"/>
<keyword evidence="5" id="KW-1185">Reference proteome</keyword>
<protein>
    <submittedName>
        <fullName evidence="6">CX domain-containing protein</fullName>
    </submittedName>
</protein>
<proteinExistence type="predicted"/>
<feature type="chain" id="PRO_5037195089" evidence="3">
    <location>
        <begin position="23"/>
        <end position="299"/>
    </location>
</feature>
<accession>A0A914HHG4</accession>
<evidence type="ECO:0000313" key="6">
    <source>
        <dbReference type="WBParaSite" id="Gr19_v10_g17204.t1"/>
    </source>
</evidence>
<dbReference type="Proteomes" id="UP000887572">
    <property type="component" value="Unplaced"/>
</dbReference>
<feature type="region of interest" description="Disordered" evidence="1">
    <location>
        <begin position="256"/>
        <end position="299"/>
    </location>
</feature>
<evidence type="ECO:0000259" key="4">
    <source>
        <dbReference type="Pfam" id="PF01705"/>
    </source>
</evidence>
<feature type="compositionally biased region" description="Polar residues" evidence="1">
    <location>
        <begin position="262"/>
        <end position="277"/>
    </location>
</feature>
<organism evidence="5 6">
    <name type="scientific">Globodera rostochiensis</name>
    <name type="common">Golden nematode worm</name>
    <name type="synonym">Heterodera rostochiensis</name>
    <dbReference type="NCBI Taxonomy" id="31243"/>
    <lineage>
        <taxon>Eukaryota</taxon>
        <taxon>Metazoa</taxon>
        <taxon>Ecdysozoa</taxon>
        <taxon>Nematoda</taxon>
        <taxon>Chromadorea</taxon>
        <taxon>Rhabditida</taxon>
        <taxon>Tylenchina</taxon>
        <taxon>Tylenchomorpha</taxon>
        <taxon>Tylenchoidea</taxon>
        <taxon>Heteroderidae</taxon>
        <taxon>Heteroderinae</taxon>
        <taxon>Globodera</taxon>
    </lineage>
</organism>
<feature type="signal peptide" evidence="3">
    <location>
        <begin position="1"/>
        <end position="22"/>
    </location>
</feature>
<sequence>MRADNFKVILLFLLLCSAGIVGKRGGGRGGGFGRGGFGSRGASAARAGSASRGGGGGQFGVGSRRRTGGGFGTSSKHGTGTFGGGGYRTSSFSRGSGIGSNSRASTFKNMVIGAAAGVIAYEAGKAIIRSVAAPMRWGGRDYYWGSQYYPGGTASGRTMCRMPVDSSDPQFGNVYLPGGQTRPKDIVWSCNYNEQCCGYECCPGGGGGGGYGGGYWNSRPGIGAGTIFLLLLLGLCAVCILKRLYDKKRENDVEAEERAKYQQGNGSPIPVSYSTSAPPNEGGPPPPYPVNNGFLYTSA</sequence>
<feature type="region of interest" description="Disordered" evidence="1">
    <location>
        <begin position="43"/>
        <end position="88"/>
    </location>
</feature>
<name>A0A914HHG4_GLORO</name>
<dbReference type="PANTHER" id="PTHR47520">
    <property type="entry name" value="CX DOMAIN-CONTAINING PROTEIN-RELATED"/>
    <property type="match status" value="1"/>
</dbReference>
<evidence type="ECO:0000256" key="1">
    <source>
        <dbReference type="SAM" id="MobiDB-lite"/>
    </source>
</evidence>
<evidence type="ECO:0000256" key="3">
    <source>
        <dbReference type="SAM" id="SignalP"/>
    </source>
</evidence>
<feature type="transmembrane region" description="Helical" evidence="2">
    <location>
        <begin position="222"/>
        <end position="241"/>
    </location>
</feature>
<keyword evidence="2" id="KW-0472">Membrane</keyword>
<keyword evidence="2" id="KW-0812">Transmembrane</keyword>
<dbReference type="InterPro" id="IPR002619">
    <property type="entry name" value="CX"/>
</dbReference>
<keyword evidence="2" id="KW-1133">Transmembrane helix</keyword>
<dbReference type="WBParaSite" id="Gr19_v10_g17204.t1">
    <property type="protein sequence ID" value="Gr19_v10_g17204.t1"/>
    <property type="gene ID" value="Gr19_v10_g17204"/>
</dbReference>
<feature type="domain" description="CX" evidence="4">
    <location>
        <begin position="142"/>
        <end position="202"/>
    </location>
</feature>
<evidence type="ECO:0000256" key="2">
    <source>
        <dbReference type="SAM" id="Phobius"/>
    </source>
</evidence>
<feature type="compositionally biased region" description="Gly residues" evidence="1">
    <location>
        <begin position="51"/>
        <end position="60"/>
    </location>
</feature>
<evidence type="ECO:0000313" key="5">
    <source>
        <dbReference type="Proteomes" id="UP000887572"/>
    </source>
</evidence>